<gene>
    <name evidence="1" type="ORF">GLUCOINTEAF2_0203019</name>
</gene>
<sequence>MVMSPPIPSIETSPLPWSVEGAEICPPALISFLTTPSAACAVNCTLPRGADSLPVLVLVTSNASLATSPAPTASVIWKLIRPSPYRSIV</sequence>
<proteinExistence type="predicted"/>
<evidence type="ECO:0000313" key="2">
    <source>
        <dbReference type="Proteomes" id="UP000031553"/>
    </source>
</evidence>
<name>A0A0N1N3U0_9PROT</name>
<organism evidence="1 2">
    <name type="scientific">Komagataeibacter intermedius AF2</name>
    <dbReference type="NCBI Taxonomy" id="1458464"/>
    <lineage>
        <taxon>Bacteria</taxon>
        <taxon>Pseudomonadati</taxon>
        <taxon>Pseudomonadota</taxon>
        <taxon>Alphaproteobacteria</taxon>
        <taxon>Acetobacterales</taxon>
        <taxon>Acetobacteraceae</taxon>
        <taxon>Komagataeibacter</taxon>
    </lineage>
</organism>
<comment type="caution">
    <text evidence="1">The sequence shown here is derived from an EMBL/GenBank/DDBJ whole genome shotgun (WGS) entry which is preliminary data.</text>
</comment>
<dbReference type="EMBL" id="JUFX02000215">
    <property type="protein sequence ID" value="KPH85982.1"/>
    <property type="molecule type" value="Genomic_DNA"/>
</dbReference>
<dbReference type="AlphaFoldDB" id="A0A0N1N3U0"/>
<accession>A0A0N1N3U0</accession>
<reference evidence="1 2" key="1">
    <citation type="submission" date="2015-07" db="EMBL/GenBank/DDBJ databases">
        <title>Draft Genome Sequence of Komagataeibacter intermedius Strain AF2, Isolated from Kombucha Tea.</title>
        <authorList>
            <person name="Santos R.A."/>
            <person name="Berretta A.A."/>
            <person name="Barud H.S."/>
            <person name="Ribeiro S.J."/>
            <person name="Gonzalez-Garcia L.N."/>
            <person name="Zucchi T.D."/>
            <person name="Goldman G.H."/>
            <person name="Riano-Pachon D.M."/>
        </authorList>
    </citation>
    <scope>NUCLEOTIDE SEQUENCE [LARGE SCALE GENOMIC DNA]</scope>
    <source>
        <strain evidence="1 2">AF2</strain>
    </source>
</reference>
<dbReference type="Proteomes" id="UP000031553">
    <property type="component" value="Unassembled WGS sequence"/>
</dbReference>
<evidence type="ECO:0000313" key="1">
    <source>
        <dbReference type="EMBL" id="KPH85982.1"/>
    </source>
</evidence>
<protein>
    <submittedName>
        <fullName evidence="1">Uncharacterized protein</fullName>
    </submittedName>
</protein>